<dbReference type="AlphaFoldDB" id="A0A0T5P436"/>
<dbReference type="EMBL" id="CP031598">
    <property type="protein sequence ID" value="QEW27843.1"/>
    <property type="molecule type" value="Genomic_DNA"/>
</dbReference>
<dbReference type="OrthoDB" id="7208869at2"/>
<evidence type="ECO:0000256" key="1">
    <source>
        <dbReference type="SAM" id="MobiDB-lite"/>
    </source>
</evidence>
<reference evidence="3 5" key="2">
    <citation type="submission" date="2018-08" db="EMBL/GenBank/DDBJ databases">
        <title>Genetic Globetrotter - A new plasmid hitch-hiking vast phylogenetic and geographic distances.</title>
        <authorList>
            <person name="Vollmers J."/>
            <person name="Petersen J."/>
        </authorList>
    </citation>
    <scope>NUCLEOTIDE SEQUENCE [LARGE SCALE GENOMIC DNA]</scope>
    <source>
        <strain evidence="3 5">DSM 26383</strain>
    </source>
</reference>
<dbReference type="PATRIC" id="fig|540747.5.peg.2890"/>
<protein>
    <recommendedName>
        <fullName evidence="6">Superfamily II helicase</fullName>
    </recommendedName>
</protein>
<evidence type="ECO:0000313" key="4">
    <source>
        <dbReference type="Proteomes" id="UP000051401"/>
    </source>
</evidence>
<evidence type="ECO:0000313" key="2">
    <source>
        <dbReference type="EMBL" id="KRS15647.1"/>
    </source>
</evidence>
<dbReference type="Proteomes" id="UP000051401">
    <property type="component" value="Unassembled WGS sequence"/>
</dbReference>
<sequence>MTDLNRPTEAELADQLANAPEAPGAENGDDGGGQGRRRREIFDDCPVTPLGVNGDFAYFLDVNGQMRRSKEIKVQFLQSIFGHQINKLRWNFPIWINTAEKGDPAVWDRDPKKIDHAFASMVLWEAASECGVFNPDNSVRGVGAWADDDGALVYHMGDKVLHQGELRAPGRIDGRIYPAASPIPHPAMGDSFADPAPPIREALESWNWTQPALHTQAALGLLGVQMLGGALDWRPVFWLLAPAASGKSEFQKLLRYLHGDDGLVQSTDATKSGITSQLGHSSRPVAVDELEPGDERSTKERDIIMLARVAASGGQWFRGSADQSGVGGKVYSAFLFSSILIPGVMKSQDVQRLIRLEMNPLQKGAKGLGLDPRTWRARGARLKALLIRRWPGWPERLAQWRHSLEAAGVTGRDADNWATVMAMADMAEADDVAPEDARANWAKKVAFQVNADRSDTTNDAEAMLLRLMSQVFDPWRKGQRYTIAQWVMAAAGLPAAPDGLKQQLYSGDDKGNYEKRERQKIANQMLASVGLRVYDDKQHGARLFIMNKPVQGLRELFHGSDWADGVWQQSAKRVPEAMPSDSANTLAGITSRGVYMPLKSIPGLLSLPMDHAREDGAPPPSDDLEDFK</sequence>
<dbReference type="Proteomes" id="UP000325785">
    <property type="component" value="Chromosome"/>
</dbReference>
<dbReference type="KEGG" id="rid:RIdsm_03664"/>
<dbReference type="RefSeq" id="WP_057819877.1">
    <property type="nucleotide sequence ID" value="NZ_CP031598.1"/>
</dbReference>
<accession>A0A0T5P436</accession>
<keyword evidence="4" id="KW-1185">Reference proteome</keyword>
<dbReference type="STRING" id="540747.SAMN04488031_12223"/>
<reference evidence="2 4" key="1">
    <citation type="submission" date="2015-04" db="EMBL/GenBank/DDBJ databases">
        <title>The draft genome sequence of Roseovarius indicus B108T.</title>
        <authorList>
            <person name="Li G."/>
            <person name="Lai Q."/>
            <person name="Shao Z."/>
            <person name="Yan P."/>
        </authorList>
    </citation>
    <scope>NUCLEOTIDE SEQUENCE [LARGE SCALE GENOMIC DNA]</scope>
    <source>
        <strain evidence="2 4">B108</strain>
    </source>
</reference>
<evidence type="ECO:0000313" key="3">
    <source>
        <dbReference type="EMBL" id="QEW27843.1"/>
    </source>
</evidence>
<evidence type="ECO:0000313" key="5">
    <source>
        <dbReference type="Proteomes" id="UP000325785"/>
    </source>
</evidence>
<evidence type="ECO:0008006" key="6">
    <source>
        <dbReference type="Google" id="ProtNLM"/>
    </source>
</evidence>
<gene>
    <name evidence="3" type="ORF">RIdsm_03664</name>
    <name evidence="2" type="ORF">XM52_22675</name>
</gene>
<organism evidence="2 4">
    <name type="scientific">Roseovarius indicus</name>
    <dbReference type="NCBI Taxonomy" id="540747"/>
    <lineage>
        <taxon>Bacteria</taxon>
        <taxon>Pseudomonadati</taxon>
        <taxon>Pseudomonadota</taxon>
        <taxon>Alphaproteobacteria</taxon>
        <taxon>Rhodobacterales</taxon>
        <taxon>Roseobacteraceae</taxon>
        <taxon>Roseovarius</taxon>
    </lineage>
</organism>
<name>A0A0T5P436_9RHOB</name>
<feature type="region of interest" description="Disordered" evidence="1">
    <location>
        <begin position="608"/>
        <end position="628"/>
    </location>
</feature>
<dbReference type="EMBL" id="LAXI01000020">
    <property type="protein sequence ID" value="KRS15647.1"/>
    <property type="molecule type" value="Genomic_DNA"/>
</dbReference>
<feature type="region of interest" description="Disordered" evidence="1">
    <location>
        <begin position="1"/>
        <end position="39"/>
    </location>
</feature>
<proteinExistence type="predicted"/>